<evidence type="ECO:0000256" key="3">
    <source>
        <dbReference type="ARBA" id="ARBA00012202"/>
    </source>
</evidence>
<dbReference type="AlphaFoldDB" id="A0A8D0BCR4"/>
<dbReference type="GO" id="GO:0035556">
    <property type="term" value="P:intracellular signal transduction"/>
    <property type="evidence" value="ECO:0007669"/>
    <property type="project" value="InterPro"/>
</dbReference>
<dbReference type="InterPro" id="IPR029787">
    <property type="entry name" value="Nucleotide_cyclase"/>
</dbReference>
<evidence type="ECO:0000256" key="1">
    <source>
        <dbReference type="ARBA" id="ARBA00001436"/>
    </source>
</evidence>
<keyword evidence="15" id="KW-0175">Coiled coil</keyword>
<dbReference type="GO" id="GO:0007168">
    <property type="term" value="P:receptor guanylyl cyclase signaling pathway"/>
    <property type="evidence" value="ECO:0007669"/>
    <property type="project" value="TreeGrafter"/>
</dbReference>
<evidence type="ECO:0000313" key="18">
    <source>
        <dbReference type="Ensembl" id="ENSSMRP00000008934.1"/>
    </source>
</evidence>
<dbReference type="PRINTS" id="PR00109">
    <property type="entry name" value="TYRKINASE"/>
</dbReference>
<feature type="domain" description="Protein kinase" evidence="16">
    <location>
        <begin position="470"/>
        <end position="740"/>
    </location>
</feature>
<dbReference type="Gene3D" id="3.30.70.1230">
    <property type="entry name" value="Nucleotide cyclase"/>
    <property type="match status" value="1"/>
</dbReference>
<dbReference type="GO" id="GO:0004672">
    <property type="term" value="F:protein kinase activity"/>
    <property type="evidence" value="ECO:0007669"/>
    <property type="project" value="InterPro"/>
</dbReference>
<dbReference type="EC" id="4.6.1.2" evidence="3 14"/>
<dbReference type="SUPFAM" id="SSF55073">
    <property type="entry name" value="Nucleotide cyclase"/>
    <property type="match status" value="1"/>
</dbReference>
<evidence type="ECO:0000256" key="5">
    <source>
        <dbReference type="ARBA" id="ARBA00022729"/>
    </source>
</evidence>
<dbReference type="Pfam" id="PF00211">
    <property type="entry name" value="Guanylate_cyc"/>
    <property type="match status" value="1"/>
</dbReference>
<evidence type="ECO:0000256" key="15">
    <source>
        <dbReference type="SAM" id="Coils"/>
    </source>
</evidence>
<feature type="domain" description="Guanylate cyclase" evidence="17">
    <location>
        <begin position="812"/>
        <end position="942"/>
    </location>
</feature>
<dbReference type="PANTHER" id="PTHR11920">
    <property type="entry name" value="GUANYLYL CYCLASE"/>
    <property type="match status" value="1"/>
</dbReference>
<dbReference type="GO" id="GO:0005886">
    <property type="term" value="C:plasma membrane"/>
    <property type="evidence" value="ECO:0007669"/>
    <property type="project" value="TreeGrafter"/>
</dbReference>
<dbReference type="InterPro" id="IPR011645">
    <property type="entry name" value="HNOB_dom_associated"/>
</dbReference>
<keyword evidence="10 13" id="KW-0456">Lyase</keyword>
<name>A0A8D0BCR4_SALMN</name>
<evidence type="ECO:0000256" key="12">
    <source>
        <dbReference type="ARBA" id="ARBA00023293"/>
    </source>
</evidence>
<dbReference type="InterPro" id="IPR001054">
    <property type="entry name" value="A/G_cyclase"/>
</dbReference>
<keyword evidence="19" id="KW-1185">Reference proteome</keyword>
<comment type="catalytic activity">
    <reaction evidence="1 14">
        <text>GTP = 3',5'-cyclic GMP + diphosphate</text>
        <dbReference type="Rhea" id="RHEA:13665"/>
        <dbReference type="ChEBI" id="CHEBI:33019"/>
        <dbReference type="ChEBI" id="CHEBI:37565"/>
        <dbReference type="ChEBI" id="CHEBI:57746"/>
        <dbReference type="EC" id="4.6.1.2"/>
    </reaction>
</comment>
<comment type="subcellular location">
    <subcellularLocation>
        <location evidence="2">Photoreceptor outer segment membrane</location>
        <topology evidence="2">Single-pass type I membrane protein</topology>
    </subcellularLocation>
</comment>
<dbReference type="Proteomes" id="UP000694421">
    <property type="component" value="Unplaced"/>
</dbReference>
<dbReference type="SUPFAM" id="SSF53822">
    <property type="entry name" value="Periplasmic binding protein-like I"/>
    <property type="match status" value="1"/>
</dbReference>
<evidence type="ECO:0000313" key="19">
    <source>
        <dbReference type="Proteomes" id="UP000694421"/>
    </source>
</evidence>
<proteinExistence type="inferred from homology"/>
<keyword evidence="11" id="KW-0966">Cell projection</keyword>
<reference evidence="18" key="1">
    <citation type="submission" date="2025-08" db="UniProtKB">
        <authorList>
            <consortium name="Ensembl"/>
        </authorList>
    </citation>
    <scope>IDENTIFICATION</scope>
</reference>
<dbReference type="CDD" id="cd07302">
    <property type="entry name" value="CHD"/>
    <property type="match status" value="1"/>
</dbReference>
<dbReference type="InterPro" id="IPR028082">
    <property type="entry name" value="Peripla_BP_I"/>
</dbReference>
<evidence type="ECO:0000256" key="4">
    <source>
        <dbReference type="ARBA" id="ARBA00022692"/>
    </source>
</evidence>
<dbReference type="Pfam" id="PF07714">
    <property type="entry name" value="PK_Tyr_Ser-Thr"/>
    <property type="match status" value="1"/>
</dbReference>
<dbReference type="Gene3D" id="3.40.50.2300">
    <property type="match status" value="2"/>
</dbReference>
<dbReference type="PROSITE" id="PS50125">
    <property type="entry name" value="GUANYLATE_CYCLASE_2"/>
    <property type="match status" value="1"/>
</dbReference>
<dbReference type="InterPro" id="IPR050401">
    <property type="entry name" value="Cyclic_nucleotide_synthase"/>
</dbReference>
<dbReference type="PANTHER" id="PTHR11920:SF477">
    <property type="entry name" value="GUANYLATE CYCLASE D"/>
    <property type="match status" value="1"/>
</dbReference>
<organism evidence="18 19">
    <name type="scientific">Salvator merianae</name>
    <name type="common">Argentine black and white tegu</name>
    <name type="synonym">Tupinambis merianae</name>
    <dbReference type="NCBI Taxonomy" id="96440"/>
    <lineage>
        <taxon>Eukaryota</taxon>
        <taxon>Metazoa</taxon>
        <taxon>Chordata</taxon>
        <taxon>Craniata</taxon>
        <taxon>Vertebrata</taxon>
        <taxon>Euteleostomi</taxon>
        <taxon>Lepidosauria</taxon>
        <taxon>Squamata</taxon>
        <taxon>Bifurcata</taxon>
        <taxon>Unidentata</taxon>
        <taxon>Episquamata</taxon>
        <taxon>Laterata</taxon>
        <taxon>Teiioidea</taxon>
        <taxon>Teiidae</taxon>
        <taxon>Salvator</taxon>
    </lineage>
</organism>
<dbReference type="InterPro" id="IPR001828">
    <property type="entry name" value="ANF_lig-bd_rcpt"/>
</dbReference>
<dbReference type="FunFam" id="1.10.510.10:FF:001933">
    <property type="entry name" value="Guanylate cyclase"/>
    <property type="match status" value="1"/>
</dbReference>
<protein>
    <recommendedName>
        <fullName evidence="3 14">Guanylate cyclase</fullName>
        <ecNumber evidence="3 14">4.6.1.2</ecNumber>
    </recommendedName>
</protein>
<evidence type="ECO:0000259" key="16">
    <source>
        <dbReference type="PROSITE" id="PS50011"/>
    </source>
</evidence>
<evidence type="ECO:0000256" key="2">
    <source>
        <dbReference type="ARBA" id="ARBA00004451"/>
    </source>
</evidence>
<dbReference type="PROSITE" id="PS00452">
    <property type="entry name" value="GUANYLATE_CYCLASE_1"/>
    <property type="match status" value="1"/>
</dbReference>
<evidence type="ECO:0000259" key="17">
    <source>
        <dbReference type="PROSITE" id="PS50125"/>
    </source>
</evidence>
<evidence type="ECO:0000256" key="6">
    <source>
        <dbReference type="ARBA" id="ARBA00022741"/>
    </source>
</evidence>
<dbReference type="Ensembl" id="ENSSMRT00000010417.1">
    <property type="protein sequence ID" value="ENSSMRP00000008934.1"/>
    <property type="gene ID" value="ENSSMRG00000007128.1"/>
</dbReference>
<dbReference type="FunFam" id="3.30.70.1230:FF:000013">
    <property type="entry name" value="Guanylate cyclase"/>
    <property type="match status" value="1"/>
</dbReference>
<dbReference type="InterPro" id="IPR018297">
    <property type="entry name" value="A/G_cyclase_CS"/>
</dbReference>
<keyword evidence="6" id="KW-0547">Nucleotide-binding</keyword>
<dbReference type="GO" id="GO:0004016">
    <property type="term" value="F:adenylate cyclase activity"/>
    <property type="evidence" value="ECO:0007669"/>
    <property type="project" value="TreeGrafter"/>
</dbReference>
<evidence type="ECO:0000256" key="14">
    <source>
        <dbReference type="RuleBase" id="RU003431"/>
    </source>
</evidence>
<dbReference type="GO" id="GO:0001653">
    <property type="term" value="F:peptide receptor activity"/>
    <property type="evidence" value="ECO:0007669"/>
    <property type="project" value="TreeGrafter"/>
</dbReference>
<evidence type="ECO:0000256" key="8">
    <source>
        <dbReference type="ARBA" id="ARBA00023136"/>
    </source>
</evidence>
<keyword evidence="4" id="KW-0812">Transmembrane</keyword>
<evidence type="ECO:0000256" key="10">
    <source>
        <dbReference type="ARBA" id="ARBA00023239"/>
    </source>
</evidence>
<dbReference type="GeneTree" id="ENSGT00940000162702"/>
<dbReference type="PROSITE" id="PS50011">
    <property type="entry name" value="PROTEIN_KINASE_DOM"/>
    <property type="match status" value="1"/>
</dbReference>
<dbReference type="InterPro" id="IPR011009">
    <property type="entry name" value="Kinase-like_dom_sf"/>
</dbReference>
<evidence type="ECO:0000256" key="9">
    <source>
        <dbReference type="ARBA" id="ARBA00023157"/>
    </source>
</evidence>
<keyword evidence="12 14" id="KW-0141">cGMP biosynthesis</keyword>
<dbReference type="Pfam" id="PF07701">
    <property type="entry name" value="HNOBA"/>
    <property type="match status" value="1"/>
</dbReference>
<keyword evidence="7" id="KW-1133">Transmembrane helix</keyword>
<dbReference type="Gene3D" id="1.10.510.10">
    <property type="entry name" value="Transferase(Phosphotransferase) domain 1"/>
    <property type="match status" value="1"/>
</dbReference>
<reference evidence="18" key="2">
    <citation type="submission" date="2025-09" db="UniProtKB">
        <authorList>
            <consortium name="Ensembl"/>
        </authorList>
    </citation>
    <scope>IDENTIFICATION</scope>
</reference>
<dbReference type="Pfam" id="PF01094">
    <property type="entry name" value="ANF_receptor"/>
    <property type="match status" value="1"/>
</dbReference>
<dbReference type="GO" id="GO:0005524">
    <property type="term" value="F:ATP binding"/>
    <property type="evidence" value="ECO:0007669"/>
    <property type="project" value="InterPro"/>
</dbReference>
<dbReference type="SMART" id="SM00044">
    <property type="entry name" value="CYCc"/>
    <property type="match status" value="1"/>
</dbReference>
<dbReference type="FunFam" id="3.40.50.2300:FF:000114">
    <property type="entry name" value="Guanylate cyclase"/>
    <property type="match status" value="1"/>
</dbReference>
<evidence type="ECO:0000256" key="7">
    <source>
        <dbReference type="ARBA" id="ARBA00022989"/>
    </source>
</evidence>
<evidence type="ECO:0000256" key="13">
    <source>
        <dbReference type="RuleBase" id="RU000405"/>
    </source>
</evidence>
<dbReference type="SUPFAM" id="SSF56112">
    <property type="entry name" value="Protein kinase-like (PK-like)"/>
    <property type="match status" value="1"/>
</dbReference>
<feature type="coiled-coil region" evidence="15">
    <location>
        <begin position="749"/>
        <end position="780"/>
    </location>
</feature>
<evidence type="ECO:0000256" key="11">
    <source>
        <dbReference type="ARBA" id="ARBA00023273"/>
    </source>
</evidence>
<dbReference type="GO" id="GO:0004383">
    <property type="term" value="F:guanylate cyclase activity"/>
    <property type="evidence" value="ECO:0007669"/>
    <property type="project" value="UniProtKB-EC"/>
</dbReference>
<dbReference type="InterPro" id="IPR000719">
    <property type="entry name" value="Prot_kinase_dom"/>
</dbReference>
<sequence>MAFSLWWLNNFPPDISRCARWQPFLLLVPCQKFLELGWIALGAVMPPLPIYCGVFNIGLVGPWAADPLLAKACPQVAAQLALERIKRDPSINDGPPLDCSLLKEDCRTCNALAGLIDHEKQLSAFIGPLNPGYCDSASLLARSWNKAIFSWACISDDLDNPSYHPTFTRTLPSPTGILLTVLKYFKWAHVGIIFSKEELWMDTANKLAVALRNQGIRVSAVTSTEKGDENAEGTWAEIKAAGNIKVVILCMHSALIGGEVQAALLSRAQEMGLADGRFVFLPYDTLFYSLPHRNQSYFILENDRPFREAYDSVLTITLQSGEQTFYEAFRAAKQKGEIDVDLEPQQVSPLFGTIYDAVYLVAKALAKAHRQGTTDCSGATLTQHVKNLDFAGFNRRVQADSKGRPVAKYVILDSDRKGSQLAPVFLLNPSSGSVHSLGRAVHFPGGRPPPVDSSCWFDPDCALSHCNPLFQFLSRHNSPYAQVVKGSKKLLLTLDDLSFLNPEFSRTVGHELGPRSGFFPFWYPQMKDMHHENVNPFLGLLSDGDLSAFVMEFCSRGSLEDLLQNTDIKLDWMFKSSLIVDLISGMKYLHHQGALHGRLKSRNCLVDGRFVLKVTDYGYSELLAAHCGVSVQPPAEELLWTAPELLRASAVYPKGTLKGDVFSFAIILQEVILRGPPYCMSEISAEEIIRKLRKPPPLYRPSVSLENAPLECIQLMKQCWSEVPERRPTFDEIFQEFKAINKGRRINIVDSMLRMLEQYSSNLEELIQERTEELELEKRKTEGLLTQMLPPSVAETLKTGAAVEPEYFEEVSIYFSDIIGFTTISALSEPIEIVQMLNDLYSLFDAVLGSHDVYKVETIGDAYMVVSGLPKRIGHRHAAEIANMALDILSSVGSFKVKHLPGVPIRIRMGLHSGPCAAGVVGLTMPRYCLFGDTVNTASRIESTGLPYRIHISKSTMKILRRLNEGYKIDFRGKTELKGKGLEETYWLVGKRGFTKPLPRPPEMKPGSSCISLQRAEQYMKRPLETMSVFCPPMPAGRENSERSHSASEVYLCPQC</sequence>
<comment type="similarity">
    <text evidence="13">Belongs to the adenylyl cyclase class-4/guanylyl cyclase family.</text>
</comment>
<keyword evidence="5" id="KW-0732">Signal</keyword>
<dbReference type="InterPro" id="IPR001245">
    <property type="entry name" value="Ser-Thr/Tyr_kinase_cat_dom"/>
</dbReference>
<keyword evidence="9" id="KW-1015">Disulfide bond</keyword>
<keyword evidence="8" id="KW-0472">Membrane</keyword>
<accession>A0A8D0BCR4</accession>